<comment type="subcellular location">
    <subcellularLocation>
        <location evidence="6">Cell membrane</location>
        <topology evidence="6">Multi-pass membrane protein</topology>
    </subcellularLocation>
    <subcellularLocation>
        <location evidence="1">Membrane</location>
    </subcellularLocation>
</comment>
<dbReference type="Pfam" id="PF02104">
    <property type="entry name" value="SURF1"/>
    <property type="match status" value="1"/>
</dbReference>
<evidence type="ECO:0000256" key="2">
    <source>
        <dbReference type="ARBA" id="ARBA00007165"/>
    </source>
</evidence>
<proteinExistence type="inferred from homology"/>
<dbReference type="PROSITE" id="PS50895">
    <property type="entry name" value="SURF1"/>
    <property type="match status" value="1"/>
</dbReference>
<evidence type="ECO:0000256" key="4">
    <source>
        <dbReference type="ARBA" id="ARBA00022989"/>
    </source>
</evidence>
<reference evidence="8 9" key="1">
    <citation type="journal article" date="2015" name="Stand. Genomic Sci.">
        <title>Genomic Encyclopedia of Bacterial and Archaeal Type Strains, Phase III: the genomes of soil and plant-associated and newly described type strains.</title>
        <authorList>
            <person name="Whitman W.B."/>
            <person name="Woyke T."/>
            <person name="Klenk H.P."/>
            <person name="Zhou Y."/>
            <person name="Lilburn T.G."/>
            <person name="Beck B.J."/>
            <person name="De Vos P."/>
            <person name="Vandamme P."/>
            <person name="Eisen J.A."/>
            <person name="Garrity G."/>
            <person name="Hugenholtz P."/>
            <person name="Kyrpides N.C."/>
        </authorList>
    </citation>
    <scope>NUCLEOTIDE SEQUENCE [LARGE SCALE GENOMIC DNA]</scope>
    <source>
        <strain evidence="8 9">AC4r</strain>
    </source>
</reference>
<evidence type="ECO:0000256" key="3">
    <source>
        <dbReference type="ARBA" id="ARBA00022692"/>
    </source>
</evidence>
<dbReference type="InterPro" id="IPR045214">
    <property type="entry name" value="Surf1/Surf4"/>
</dbReference>
<keyword evidence="5 6" id="KW-0472">Membrane</keyword>
<sequence length="277" mass="30429">MSILQIALTKRWLGYLAVTVVFAVICSLLGVWQWNRREEAVAAIERIENNYDATPRSLDEALPDRDSFRTDTEWQPVAVSGEYLLEEQLLVRARPRSGQPGFDVIVPLRLDDGGLVVVNRGWLPVGSAQDSPDVVPAAPTGRVDVVGRIRPSEPTIAGRGAPEGQIATIHLPTIAESLGDDVVEGAYLQLAEESPAPATSPRPAVRPEINEGPHLSYTFQWYVFALLGFIGFGWAIRQERRVLRAAETGEPVPPPKRRRAGPTDDEEEDALLDAVTR</sequence>
<evidence type="ECO:0000313" key="8">
    <source>
        <dbReference type="EMBL" id="RZT64113.1"/>
    </source>
</evidence>
<keyword evidence="9" id="KW-1185">Reference proteome</keyword>
<evidence type="ECO:0000256" key="6">
    <source>
        <dbReference type="RuleBase" id="RU363076"/>
    </source>
</evidence>
<feature type="transmembrane region" description="Helical" evidence="6">
    <location>
        <begin position="12"/>
        <end position="34"/>
    </location>
</feature>
<dbReference type="GO" id="GO:0005886">
    <property type="term" value="C:plasma membrane"/>
    <property type="evidence" value="ECO:0007669"/>
    <property type="project" value="UniProtKB-SubCell"/>
</dbReference>
<dbReference type="EMBL" id="SGXT01000011">
    <property type="protein sequence ID" value="RZT64113.1"/>
    <property type="molecule type" value="Genomic_DNA"/>
</dbReference>
<accession>A0A4Q7TTK4</accession>
<comment type="similarity">
    <text evidence="2 6">Belongs to the SURF1 family.</text>
</comment>
<keyword evidence="4 6" id="KW-1133">Transmembrane helix</keyword>
<name>A0A4Q7TTK4_9MICO</name>
<comment type="caution">
    <text evidence="8">The sequence shown here is derived from an EMBL/GenBank/DDBJ whole genome shotgun (WGS) entry which is preliminary data.</text>
</comment>
<evidence type="ECO:0000256" key="1">
    <source>
        <dbReference type="ARBA" id="ARBA00004370"/>
    </source>
</evidence>
<organism evidence="8 9">
    <name type="scientific">Microcella alkaliphila</name>
    <dbReference type="NCBI Taxonomy" id="279828"/>
    <lineage>
        <taxon>Bacteria</taxon>
        <taxon>Bacillati</taxon>
        <taxon>Actinomycetota</taxon>
        <taxon>Actinomycetes</taxon>
        <taxon>Micrococcales</taxon>
        <taxon>Microbacteriaceae</taxon>
        <taxon>Microcella</taxon>
    </lineage>
</organism>
<dbReference type="OrthoDB" id="9807214at2"/>
<feature type="transmembrane region" description="Helical" evidence="6">
    <location>
        <begin position="219"/>
        <end position="236"/>
    </location>
</feature>
<protein>
    <recommendedName>
        <fullName evidence="6">SURF1-like protein</fullName>
    </recommendedName>
</protein>
<feature type="region of interest" description="Disordered" evidence="7">
    <location>
        <begin position="246"/>
        <end position="277"/>
    </location>
</feature>
<gene>
    <name evidence="8" type="ORF">EV140_0350</name>
</gene>
<keyword evidence="6" id="KW-1003">Cell membrane</keyword>
<dbReference type="PANTHER" id="PTHR23427:SF2">
    <property type="entry name" value="SURFEIT LOCUS PROTEIN 1"/>
    <property type="match status" value="1"/>
</dbReference>
<evidence type="ECO:0000256" key="7">
    <source>
        <dbReference type="SAM" id="MobiDB-lite"/>
    </source>
</evidence>
<keyword evidence="3 6" id="KW-0812">Transmembrane</keyword>
<dbReference type="PANTHER" id="PTHR23427">
    <property type="entry name" value="SURFEIT LOCUS PROTEIN"/>
    <property type="match status" value="1"/>
</dbReference>
<dbReference type="Proteomes" id="UP000292408">
    <property type="component" value="Unassembled WGS sequence"/>
</dbReference>
<dbReference type="RefSeq" id="WP_130280446.1">
    <property type="nucleotide sequence ID" value="NZ_SGXT01000011.1"/>
</dbReference>
<dbReference type="AlphaFoldDB" id="A0A4Q7TTK4"/>
<dbReference type="CDD" id="cd06662">
    <property type="entry name" value="SURF1"/>
    <property type="match status" value="1"/>
</dbReference>
<evidence type="ECO:0000313" key="9">
    <source>
        <dbReference type="Proteomes" id="UP000292408"/>
    </source>
</evidence>
<dbReference type="InterPro" id="IPR002994">
    <property type="entry name" value="Surf1/Shy1"/>
</dbReference>
<evidence type="ECO:0000256" key="5">
    <source>
        <dbReference type="ARBA" id="ARBA00023136"/>
    </source>
</evidence>